<evidence type="ECO:0000256" key="1">
    <source>
        <dbReference type="SAM" id="MobiDB-lite"/>
    </source>
</evidence>
<accession>A0A2K3JXB9</accession>
<evidence type="ECO:0000313" key="3">
    <source>
        <dbReference type="EMBL" id="PNX58687.1"/>
    </source>
</evidence>
<reference evidence="3 4" key="1">
    <citation type="journal article" date="2014" name="Am. J. Bot.">
        <title>Genome assembly and annotation for red clover (Trifolium pratense; Fabaceae).</title>
        <authorList>
            <person name="Istvanek J."/>
            <person name="Jaros M."/>
            <person name="Krenek A."/>
            <person name="Repkova J."/>
        </authorList>
    </citation>
    <scope>NUCLEOTIDE SEQUENCE [LARGE SCALE GENOMIC DNA]</scope>
    <source>
        <strain evidence="4">cv. Tatra</strain>
        <tissue evidence="3">Young leaves</tissue>
    </source>
</reference>
<evidence type="ECO:0000313" key="4">
    <source>
        <dbReference type="Proteomes" id="UP000236291"/>
    </source>
</evidence>
<gene>
    <name evidence="3" type="ORF">L195_g059315</name>
</gene>
<organism evidence="3 4">
    <name type="scientific">Trifolium pratense</name>
    <name type="common">Red clover</name>
    <dbReference type="NCBI Taxonomy" id="57577"/>
    <lineage>
        <taxon>Eukaryota</taxon>
        <taxon>Viridiplantae</taxon>
        <taxon>Streptophyta</taxon>
        <taxon>Embryophyta</taxon>
        <taxon>Tracheophyta</taxon>
        <taxon>Spermatophyta</taxon>
        <taxon>Magnoliopsida</taxon>
        <taxon>eudicotyledons</taxon>
        <taxon>Gunneridae</taxon>
        <taxon>Pentapetalae</taxon>
        <taxon>rosids</taxon>
        <taxon>fabids</taxon>
        <taxon>Fabales</taxon>
        <taxon>Fabaceae</taxon>
        <taxon>Papilionoideae</taxon>
        <taxon>50 kb inversion clade</taxon>
        <taxon>NPAAA clade</taxon>
        <taxon>Hologalegina</taxon>
        <taxon>IRL clade</taxon>
        <taxon>Trifolieae</taxon>
        <taxon>Trifolium</taxon>
    </lineage>
</organism>
<feature type="non-terminal residue" evidence="3">
    <location>
        <position position="181"/>
    </location>
</feature>
<dbReference type="Proteomes" id="UP000236291">
    <property type="component" value="Unassembled WGS sequence"/>
</dbReference>
<protein>
    <submittedName>
        <fullName evidence="3">Retrovirus-related Pol polyprotein from transposon TNT 1-94</fullName>
    </submittedName>
</protein>
<feature type="domain" description="Reverse transcriptase Ty1/copia-type" evidence="2">
    <location>
        <begin position="80"/>
        <end position="181"/>
    </location>
</feature>
<feature type="region of interest" description="Disordered" evidence="1">
    <location>
        <begin position="1"/>
        <end position="40"/>
    </location>
</feature>
<feature type="compositionally biased region" description="Low complexity" evidence="1">
    <location>
        <begin position="1"/>
        <end position="15"/>
    </location>
</feature>
<dbReference type="ExpressionAtlas" id="A0A2K3JXB9">
    <property type="expression patterns" value="baseline"/>
</dbReference>
<dbReference type="AlphaFoldDB" id="A0A2K3JXB9"/>
<dbReference type="SUPFAM" id="SSF56672">
    <property type="entry name" value="DNA/RNA polymerases"/>
    <property type="match status" value="1"/>
</dbReference>
<proteinExistence type="predicted"/>
<dbReference type="InterPro" id="IPR043502">
    <property type="entry name" value="DNA/RNA_pol_sf"/>
</dbReference>
<comment type="caution">
    <text evidence="3">The sequence shown here is derived from an EMBL/GenBank/DDBJ whole genome shotgun (WGS) entry which is preliminary data.</text>
</comment>
<feature type="non-terminal residue" evidence="3">
    <location>
        <position position="1"/>
    </location>
</feature>
<name>A0A2K3JXB9_TRIPR</name>
<dbReference type="InterPro" id="IPR013103">
    <property type="entry name" value="RVT_2"/>
</dbReference>
<dbReference type="Pfam" id="PF07727">
    <property type="entry name" value="RVT_2"/>
    <property type="match status" value="1"/>
</dbReference>
<dbReference type="STRING" id="57577.A0A2K3JXB9"/>
<sequence>LKTNSPSNPPTLTTNKAQNLSPTTTTPHHNDHPMITRGKTGNLKPKAFTAVLEPTTVKSALADPKWLQAMHTEFKALTDNNTWSLVPLPPHKKAIGCKWIFRIKENPDGTINKYKARLVAKGFLQTPDFDFTETFSPVIKPVTIRIILTLAVTHKWVVQQIDINNAFLNGILHEEVYMKQP</sequence>
<dbReference type="EMBL" id="ASHM01128795">
    <property type="protein sequence ID" value="PNX58687.1"/>
    <property type="molecule type" value="Genomic_DNA"/>
</dbReference>
<reference evidence="3 4" key="2">
    <citation type="journal article" date="2017" name="Front. Plant Sci.">
        <title>Gene Classification and Mining of Molecular Markers Useful in Red Clover (Trifolium pratense) Breeding.</title>
        <authorList>
            <person name="Istvanek J."/>
            <person name="Dluhosova J."/>
            <person name="Dluhos P."/>
            <person name="Patkova L."/>
            <person name="Nedelnik J."/>
            <person name="Repkova J."/>
        </authorList>
    </citation>
    <scope>NUCLEOTIDE SEQUENCE [LARGE SCALE GENOMIC DNA]</scope>
    <source>
        <strain evidence="4">cv. Tatra</strain>
        <tissue evidence="3">Young leaves</tissue>
    </source>
</reference>
<evidence type="ECO:0000259" key="2">
    <source>
        <dbReference type="Pfam" id="PF07727"/>
    </source>
</evidence>